<dbReference type="PROSITE" id="PS51755">
    <property type="entry name" value="OMPR_PHOB"/>
    <property type="match status" value="1"/>
</dbReference>
<feature type="domain" description="OmpR/PhoB-type" evidence="9">
    <location>
        <begin position="140"/>
        <end position="245"/>
    </location>
</feature>
<feature type="modified residue" description="4-aspartylphosphate" evidence="6">
    <location>
        <position position="57"/>
    </location>
</feature>
<dbReference type="InterPro" id="IPR001789">
    <property type="entry name" value="Sig_transdc_resp-reg_receiver"/>
</dbReference>
<evidence type="ECO:0000313" key="10">
    <source>
        <dbReference type="EMBL" id="MDZ8161147.1"/>
    </source>
</evidence>
<dbReference type="InterPro" id="IPR001867">
    <property type="entry name" value="OmpR/PhoB-type_DNA-bd"/>
</dbReference>
<evidence type="ECO:0000256" key="7">
    <source>
        <dbReference type="PROSITE-ProRule" id="PRU01091"/>
    </source>
</evidence>
<dbReference type="PROSITE" id="PS50110">
    <property type="entry name" value="RESPONSE_REGULATORY"/>
    <property type="match status" value="1"/>
</dbReference>
<accession>A0ABU5N4W9</accession>
<gene>
    <name evidence="10" type="ORF">R2Q92_04810</name>
</gene>
<organism evidence="10 11">
    <name type="scientific">Microbacterium aquimaris</name>
    <dbReference type="NCBI Taxonomy" id="459816"/>
    <lineage>
        <taxon>Bacteria</taxon>
        <taxon>Bacillati</taxon>
        <taxon>Actinomycetota</taxon>
        <taxon>Actinomycetes</taxon>
        <taxon>Micrococcales</taxon>
        <taxon>Microbacteriaceae</taxon>
        <taxon>Microbacterium</taxon>
    </lineage>
</organism>
<keyword evidence="2" id="KW-0902">Two-component regulatory system</keyword>
<dbReference type="Gene3D" id="6.10.250.690">
    <property type="match status" value="1"/>
</dbReference>
<protein>
    <submittedName>
        <fullName evidence="10">Response regulator transcription factor</fullName>
    </submittedName>
</protein>
<keyword evidence="1 6" id="KW-0597">Phosphoprotein</keyword>
<dbReference type="Gene3D" id="1.10.10.10">
    <property type="entry name" value="Winged helix-like DNA-binding domain superfamily/Winged helix DNA-binding domain"/>
    <property type="match status" value="1"/>
</dbReference>
<evidence type="ECO:0000256" key="6">
    <source>
        <dbReference type="PROSITE-ProRule" id="PRU00169"/>
    </source>
</evidence>
<keyword evidence="11" id="KW-1185">Reference proteome</keyword>
<evidence type="ECO:0000259" key="9">
    <source>
        <dbReference type="PROSITE" id="PS51755"/>
    </source>
</evidence>
<dbReference type="Pfam" id="PF00072">
    <property type="entry name" value="Response_reg"/>
    <property type="match status" value="1"/>
</dbReference>
<dbReference type="SMART" id="SM00862">
    <property type="entry name" value="Trans_reg_C"/>
    <property type="match status" value="1"/>
</dbReference>
<dbReference type="PANTHER" id="PTHR48111">
    <property type="entry name" value="REGULATOR OF RPOS"/>
    <property type="match status" value="1"/>
</dbReference>
<evidence type="ECO:0000256" key="3">
    <source>
        <dbReference type="ARBA" id="ARBA00023015"/>
    </source>
</evidence>
<dbReference type="RefSeq" id="WP_194423792.1">
    <property type="nucleotide sequence ID" value="NZ_BAAAPT010000001.1"/>
</dbReference>
<feature type="DNA-binding region" description="OmpR/PhoB-type" evidence="7">
    <location>
        <begin position="140"/>
        <end position="245"/>
    </location>
</feature>
<dbReference type="PANTHER" id="PTHR48111:SF1">
    <property type="entry name" value="TWO-COMPONENT RESPONSE REGULATOR ORR33"/>
    <property type="match status" value="1"/>
</dbReference>
<keyword evidence="5" id="KW-0804">Transcription</keyword>
<evidence type="ECO:0000259" key="8">
    <source>
        <dbReference type="PROSITE" id="PS50110"/>
    </source>
</evidence>
<dbReference type="Proteomes" id="UP001291912">
    <property type="component" value="Unassembled WGS sequence"/>
</dbReference>
<keyword evidence="4 7" id="KW-0238">DNA-binding</keyword>
<dbReference type="Pfam" id="PF00486">
    <property type="entry name" value="Trans_reg_C"/>
    <property type="match status" value="1"/>
</dbReference>
<dbReference type="SUPFAM" id="SSF52172">
    <property type="entry name" value="CheY-like"/>
    <property type="match status" value="1"/>
</dbReference>
<evidence type="ECO:0000256" key="5">
    <source>
        <dbReference type="ARBA" id="ARBA00023163"/>
    </source>
</evidence>
<proteinExistence type="predicted"/>
<sequence length="254" mass="27682">MTKADRRAAVIIEDDPDMRAVIVEVFEGAGFDTVAVADGERGVQEVIDREPSAITIDISIPGIDGFEAARRIRAASDAYMFIISGRADEVDAVLGLSAGADDYIAKPFRPRELRARIDALARRLERQEKSAPTGVVTTQADVMSHRDITLDADSRMVTLAGDDPGLTRSEFDLLTALLRTRRRVRSKAELARMLRGDTTDDTYVSDADERAVEAHITNLRRKLGDSSAAPRYIETVRGVGYRLTDGDTTTAAAG</sequence>
<dbReference type="InterPro" id="IPR036388">
    <property type="entry name" value="WH-like_DNA-bd_sf"/>
</dbReference>
<feature type="domain" description="Response regulatory" evidence="8">
    <location>
        <begin position="8"/>
        <end position="121"/>
    </location>
</feature>
<dbReference type="InterPro" id="IPR011006">
    <property type="entry name" value="CheY-like_superfamily"/>
</dbReference>
<dbReference type="CDD" id="cd00383">
    <property type="entry name" value="trans_reg_C"/>
    <property type="match status" value="1"/>
</dbReference>
<comment type="caution">
    <text evidence="10">The sequence shown here is derived from an EMBL/GenBank/DDBJ whole genome shotgun (WGS) entry which is preliminary data.</text>
</comment>
<reference evidence="10 11" key="1">
    <citation type="submission" date="2023-10" db="EMBL/GenBank/DDBJ databases">
        <title>Microbacterium xanthum sp. nov., isolated from seaweed.</title>
        <authorList>
            <person name="Lee S.D."/>
        </authorList>
    </citation>
    <scope>NUCLEOTIDE SEQUENCE [LARGE SCALE GENOMIC DNA]</scope>
    <source>
        <strain evidence="10 11">KCTC 19124</strain>
    </source>
</reference>
<evidence type="ECO:0000256" key="4">
    <source>
        <dbReference type="ARBA" id="ARBA00023125"/>
    </source>
</evidence>
<dbReference type="EMBL" id="JAWJYN010000001">
    <property type="protein sequence ID" value="MDZ8161147.1"/>
    <property type="molecule type" value="Genomic_DNA"/>
</dbReference>
<keyword evidence="3" id="KW-0805">Transcription regulation</keyword>
<evidence type="ECO:0000256" key="1">
    <source>
        <dbReference type="ARBA" id="ARBA00022553"/>
    </source>
</evidence>
<dbReference type="Gene3D" id="3.40.50.2300">
    <property type="match status" value="1"/>
</dbReference>
<dbReference type="InterPro" id="IPR039420">
    <property type="entry name" value="WalR-like"/>
</dbReference>
<evidence type="ECO:0000313" key="11">
    <source>
        <dbReference type="Proteomes" id="UP001291912"/>
    </source>
</evidence>
<dbReference type="SMART" id="SM00448">
    <property type="entry name" value="REC"/>
    <property type="match status" value="1"/>
</dbReference>
<name>A0ABU5N4W9_9MICO</name>
<evidence type="ECO:0000256" key="2">
    <source>
        <dbReference type="ARBA" id="ARBA00023012"/>
    </source>
</evidence>